<dbReference type="Proteomes" id="UP001228049">
    <property type="component" value="Unassembled WGS sequence"/>
</dbReference>
<sequence length="73" mass="8183">VGGRRYVHGDGWEHRALGSRNVRQKDIKDIRYGTPLCFTLLPTCPVILTAALPGPHIPESSRVKKQQEQACYP</sequence>
<reference evidence="1" key="1">
    <citation type="submission" date="2023-04" db="EMBL/GenBank/DDBJ databases">
        <title>Chromosome-level genome of Chaenocephalus aceratus.</title>
        <authorList>
            <person name="Park H."/>
        </authorList>
    </citation>
    <scope>NUCLEOTIDE SEQUENCE</scope>
    <source>
        <strain evidence="1">DE</strain>
        <tissue evidence="1">Muscle</tissue>
    </source>
</reference>
<name>A0AAD9F078_DISEL</name>
<evidence type="ECO:0000313" key="1">
    <source>
        <dbReference type="EMBL" id="KAK1887943.1"/>
    </source>
</evidence>
<keyword evidence="2" id="KW-1185">Reference proteome</keyword>
<dbReference type="EMBL" id="JASDAP010000018">
    <property type="protein sequence ID" value="KAK1887943.1"/>
    <property type="molecule type" value="Genomic_DNA"/>
</dbReference>
<comment type="caution">
    <text evidence="1">The sequence shown here is derived from an EMBL/GenBank/DDBJ whole genome shotgun (WGS) entry which is preliminary data.</text>
</comment>
<dbReference type="AlphaFoldDB" id="A0AAD9F078"/>
<evidence type="ECO:0000313" key="2">
    <source>
        <dbReference type="Proteomes" id="UP001228049"/>
    </source>
</evidence>
<organism evidence="1 2">
    <name type="scientific">Dissostichus eleginoides</name>
    <name type="common">Patagonian toothfish</name>
    <name type="synonym">Dissostichus amissus</name>
    <dbReference type="NCBI Taxonomy" id="100907"/>
    <lineage>
        <taxon>Eukaryota</taxon>
        <taxon>Metazoa</taxon>
        <taxon>Chordata</taxon>
        <taxon>Craniata</taxon>
        <taxon>Vertebrata</taxon>
        <taxon>Euteleostomi</taxon>
        <taxon>Actinopterygii</taxon>
        <taxon>Neopterygii</taxon>
        <taxon>Teleostei</taxon>
        <taxon>Neoteleostei</taxon>
        <taxon>Acanthomorphata</taxon>
        <taxon>Eupercaria</taxon>
        <taxon>Perciformes</taxon>
        <taxon>Notothenioidei</taxon>
        <taxon>Nototheniidae</taxon>
        <taxon>Dissostichus</taxon>
    </lineage>
</organism>
<gene>
    <name evidence="1" type="ORF">KUDE01_028730</name>
</gene>
<feature type="non-terminal residue" evidence="1">
    <location>
        <position position="1"/>
    </location>
</feature>
<protein>
    <submittedName>
        <fullName evidence="1">mRNA 3'-end-processing protein RNA14</fullName>
    </submittedName>
</protein>
<accession>A0AAD9F078</accession>
<proteinExistence type="predicted"/>